<dbReference type="SUPFAM" id="SSF51419">
    <property type="entry name" value="PLP-binding barrel"/>
    <property type="match status" value="1"/>
</dbReference>
<sequence>MDANPRTVTPLDKSFPEALVGRDIRHLDAALSDFSTPIFVLDADGLEHNIAAMAAWTARRGLELMPHGKTTMAPALWRRQLDAGATGITVATGWQAAVALEAGVGTVQLANMCVDPPLLRRLADLLARHPDQEVVVWADSEAAVDRLADALPAGARLGVLAELGAPGGRTGAREEDEVARIAERVAAAPGLVLRGAAGYEGALGHDRTPEALATVRAYCDRLVAALERVRPLVTGTPWVTAGGSAYFDVVADAFAGVADARTILRSGAYLVHDEGFYRGISPLDASRATGEEAPLRAAMHAYARVVSRPEPGLALLDAGKRDLPFDEGLPVVLGVSGTLGGPERPLRADVTALNDQHAFLRWDAEAAGEPPVEVGDVVRLGLSHPCTAFDKWRLVPIVDADGVVAEAVETFF</sequence>
<dbReference type="RefSeq" id="WP_166232644.1">
    <property type="nucleotide sequence ID" value="NZ_CP049865.1"/>
</dbReference>
<feature type="domain" description="D-serine dehydratase-like" evidence="1">
    <location>
        <begin position="298"/>
        <end position="399"/>
    </location>
</feature>
<organism evidence="2 3">
    <name type="scientific">Propioniciclava coleopterorum</name>
    <dbReference type="NCBI Taxonomy" id="2714937"/>
    <lineage>
        <taxon>Bacteria</taxon>
        <taxon>Bacillati</taxon>
        <taxon>Actinomycetota</taxon>
        <taxon>Actinomycetes</taxon>
        <taxon>Propionibacteriales</taxon>
        <taxon>Propionibacteriaceae</taxon>
        <taxon>Propioniciclava</taxon>
    </lineage>
</organism>
<dbReference type="Gene3D" id="2.40.37.20">
    <property type="entry name" value="D-serine dehydratase-like domain"/>
    <property type="match status" value="1"/>
</dbReference>
<dbReference type="InterPro" id="IPR026956">
    <property type="entry name" value="D-ser_dehydrat-like_dom"/>
</dbReference>
<dbReference type="Pfam" id="PF14031">
    <property type="entry name" value="D-ser_dehydrat"/>
    <property type="match status" value="1"/>
</dbReference>
<evidence type="ECO:0000313" key="3">
    <source>
        <dbReference type="Proteomes" id="UP000501058"/>
    </source>
</evidence>
<proteinExistence type="predicted"/>
<dbReference type="SMART" id="SM01119">
    <property type="entry name" value="D-ser_dehydrat"/>
    <property type="match status" value="1"/>
</dbReference>
<dbReference type="InterPro" id="IPR029066">
    <property type="entry name" value="PLP-binding_barrel"/>
</dbReference>
<dbReference type="PANTHER" id="PTHR28004:SF8">
    <property type="entry name" value="D-SERINE DEAMINASE"/>
    <property type="match status" value="1"/>
</dbReference>
<dbReference type="AlphaFoldDB" id="A0A6G7Y5C9"/>
<evidence type="ECO:0000259" key="1">
    <source>
        <dbReference type="SMART" id="SM01119"/>
    </source>
</evidence>
<dbReference type="EMBL" id="CP049865">
    <property type="protein sequence ID" value="QIK71848.1"/>
    <property type="molecule type" value="Genomic_DNA"/>
</dbReference>
<evidence type="ECO:0000313" key="2">
    <source>
        <dbReference type="EMBL" id="QIK71848.1"/>
    </source>
</evidence>
<protein>
    <submittedName>
        <fullName evidence="2">Amino acid deaminase</fullName>
    </submittedName>
</protein>
<dbReference type="InterPro" id="IPR042208">
    <property type="entry name" value="D-ser_dehydrat-like_sf"/>
</dbReference>
<name>A0A6G7Y5C9_9ACTN</name>
<dbReference type="InterPro" id="IPR051466">
    <property type="entry name" value="D-amino_acid_metab_enzyme"/>
</dbReference>
<reference evidence="2 3" key="1">
    <citation type="submission" date="2020-03" db="EMBL/GenBank/DDBJ databases">
        <title>Propioniciclava sp. nov., isolated from Hydrophilus acuminatus.</title>
        <authorList>
            <person name="Hyun D.-W."/>
            <person name="Bae J.-W."/>
        </authorList>
    </citation>
    <scope>NUCLEOTIDE SEQUENCE [LARGE SCALE GENOMIC DNA]</scope>
    <source>
        <strain evidence="2 3">HDW11</strain>
    </source>
</reference>
<dbReference type="Gene3D" id="3.20.20.10">
    <property type="entry name" value="Alanine racemase"/>
    <property type="match status" value="1"/>
</dbReference>
<dbReference type="PANTHER" id="PTHR28004">
    <property type="entry name" value="ZGC:162816-RELATED"/>
    <property type="match status" value="1"/>
</dbReference>
<accession>A0A6G7Y5C9</accession>
<keyword evidence="3" id="KW-1185">Reference proteome</keyword>
<gene>
    <name evidence="2" type="ORF">G7070_05610</name>
</gene>
<dbReference type="Proteomes" id="UP000501058">
    <property type="component" value="Chromosome"/>
</dbReference>
<dbReference type="KEGG" id="prv:G7070_05610"/>